<evidence type="ECO:0000313" key="3">
    <source>
        <dbReference type="Proteomes" id="UP000005178"/>
    </source>
</evidence>
<dbReference type="STRING" id="445971.ANASTE_02046"/>
<dbReference type="AlphaFoldDB" id="B1CA12"/>
<dbReference type="Proteomes" id="UP000005178">
    <property type="component" value="Unassembled WGS sequence"/>
</dbReference>
<proteinExistence type="predicted"/>
<name>B1CA12_9FIRM</name>
<reference evidence="2" key="1">
    <citation type="submission" date="2008-01" db="EMBL/GenBank/DDBJ databases">
        <authorList>
            <person name="Fulton L."/>
            <person name="Clifton S."/>
            <person name="Fulton B."/>
            <person name="Xu J."/>
            <person name="Minx P."/>
            <person name="Pepin K.H."/>
            <person name="Johnson M."/>
            <person name="Thiruvilangam P."/>
            <person name="Bhonagiri V."/>
            <person name="Nash W.E."/>
            <person name="Mardis E.R."/>
            <person name="Wilson R.K."/>
        </authorList>
    </citation>
    <scope>NUCLEOTIDE SEQUENCE [LARGE SCALE GENOMIC DNA]</scope>
    <source>
        <strain evidence="2">DSM 17244</strain>
    </source>
</reference>
<protein>
    <submittedName>
        <fullName evidence="2">Uncharacterized protein</fullName>
    </submittedName>
</protein>
<keyword evidence="1" id="KW-0812">Transmembrane</keyword>
<evidence type="ECO:0000313" key="2">
    <source>
        <dbReference type="EMBL" id="EDS72330.1"/>
    </source>
</evidence>
<dbReference type="EMBL" id="ABIL02000006">
    <property type="protein sequence ID" value="EDS72330.1"/>
    <property type="molecule type" value="Genomic_DNA"/>
</dbReference>
<dbReference type="HOGENOM" id="CLU_3057954_0_0_9"/>
<keyword evidence="3" id="KW-1185">Reference proteome</keyword>
<keyword evidence="1" id="KW-1133">Transmembrane helix</keyword>
<gene>
    <name evidence="2" type="ORF">ANASTE_02046</name>
</gene>
<keyword evidence="1" id="KW-0472">Membrane</keyword>
<organism evidence="2 3">
    <name type="scientific">Anaerofustis stercorihominis DSM 17244</name>
    <dbReference type="NCBI Taxonomy" id="445971"/>
    <lineage>
        <taxon>Bacteria</taxon>
        <taxon>Bacillati</taxon>
        <taxon>Bacillota</taxon>
        <taxon>Clostridia</taxon>
        <taxon>Eubacteriales</taxon>
        <taxon>Eubacteriaceae</taxon>
        <taxon>Anaerofustis</taxon>
    </lineage>
</organism>
<reference evidence="2" key="2">
    <citation type="submission" date="2013-08" db="EMBL/GenBank/DDBJ databases">
        <title>Draft genome sequence of Anaerofustis stercorihominis (DSM 17244).</title>
        <authorList>
            <person name="Sudarsanam P."/>
            <person name="Ley R."/>
            <person name="Guruge J."/>
            <person name="Turnbaugh P.J."/>
            <person name="Mahowald M."/>
            <person name="Liep D."/>
            <person name="Gordon J."/>
        </authorList>
    </citation>
    <scope>NUCLEOTIDE SEQUENCE</scope>
    <source>
        <strain evidence="2">DSM 17244</strain>
    </source>
</reference>
<sequence length="53" mass="6315">MQIKENIGIFSFLYIFYYLNFKYTLIIYNPKDSIFTALQPRVYKIQAGVGRNT</sequence>
<feature type="transmembrane region" description="Helical" evidence="1">
    <location>
        <begin position="7"/>
        <end position="28"/>
    </location>
</feature>
<comment type="caution">
    <text evidence="2">The sequence shown here is derived from an EMBL/GenBank/DDBJ whole genome shotgun (WGS) entry which is preliminary data.</text>
</comment>
<evidence type="ECO:0000256" key="1">
    <source>
        <dbReference type="SAM" id="Phobius"/>
    </source>
</evidence>
<accession>B1CA12</accession>